<organism evidence="2 3">
    <name type="scientific">Mongoliibacter ruber</name>
    <dbReference type="NCBI Taxonomy" id="1750599"/>
    <lineage>
        <taxon>Bacteria</taxon>
        <taxon>Pseudomonadati</taxon>
        <taxon>Bacteroidota</taxon>
        <taxon>Cytophagia</taxon>
        <taxon>Cytophagales</taxon>
        <taxon>Cyclobacteriaceae</taxon>
        <taxon>Mongoliibacter</taxon>
    </lineage>
</organism>
<dbReference type="RefSeq" id="WP_106135549.1">
    <property type="nucleotide sequence ID" value="NZ_PVTR01000020.1"/>
</dbReference>
<feature type="transmembrane region" description="Helical" evidence="1">
    <location>
        <begin position="9"/>
        <end position="29"/>
    </location>
</feature>
<evidence type="ECO:0000313" key="2">
    <source>
        <dbReference type="EMBL" id="PRY84474.1"/>
    </source>
</evidence>
<keyword evidence="3" id="KW-1185">Reference proteome</keyword>
<name>A0A2T0WD70_9BACT</name>
<keyword evidence="1" id="KW-1133">Transmembrane helix</keyword>
<dbReference type="OrthoDB" id="7067837at2"/>
<keyword evidence="1" id="KW-0812">Transmembrane</keyword>
<comment type="caution">
    <text evidence="2">The sequence shown here is derived from an EMBL/GenBank/DDBJ whole genome shotgun (WGS) entry which is preliminary data.</text>
</comment>
<reference evidence="2 3" key="1">
    <citation type="submission" date="2018-03" db="EMBL/GenBank/DDBJ databases">
        <title>Genomic Encyclopedia of Archaeal and Bacterial Type Strains, Phase II (KMG-II): from individual species to whole genera.</title>
        <authorList>
            <person name="Goeker M."/>
        </authorList>
    </citation>
    <scope>NUCLEOTIDE SEQUENCE [LARGE SCALE GENOMIC DNA]</scope>
    <source>
        <strain evidence="2 3">DSM 27929</strain>
    </source>
</reference>
<sequence length="186" mass="21849">MRKDFLQHLWMIILFLVLCGLLVWGVWLVEKVENQISIFGIVAVIIAAFTSVLTVSINNRKAKEREYDLHVLKEKQKVFEHFYNSFFDLLEGSKKGKQAVSAKNIKEMMLFKQGLMNWGSEHLIREFIEYDNKLTQQDNTFNMLEDGNKFLKEIRKEMGFSDSKNLNLIDIILTAEAREELRKVNQ</sequence>
<proteinExistence type="predicted"/>
<keyword evidence="1" id="KW-0472">Membrane</keyword>
<feature type="transmembrane region" description="Helical" evidence="1">
    <location>
        <begin position="35"/>
        <end position="57"/>
    </location>
</feature>
<dbReference type="AlphaFoldDB" id="A0A2T0WD70"/>
<evidence type="ECO:0000313" key="3">
    <source>
        <dbReference type="Proteomes" id="UP000238157"/>
    </source>
</evidence>
<gene>
    <name evidence="2" type="ORF">CLW00_12020</name>
</gene>
<dbReference type="Proteomes" id="UP000238157">
    <property type="component" value="Unassembled WGS sequence"/>
</dbReference>
<evidence type="ECO:0000256" key="1">
    <source>
        <dbReference type="SAM" id="Phobius"/>
    </source>
</evidence>
<dbReference type="EMBL" id="PVTR01000020">
    <property type="protein sequence ID" value="PRY84474.1"/>
    <property type="molecule type" value="Genomic_DNA"/>
</dbReference>
<protein>
    <submittedName>
        <fullName evidence="2">Uncharacterized protein</fullName>
    </submittedName>
</protein>
<accession>A0A2T0WD70</accession>